<dbReference type="Proteomes" id="UP000377595">
    <property type="component" value="Unassembled WGS sequence"/>
</dbReference>
<evidence type="ECO:0000256" key="1">
    <source>
        <dbReference type="SAM" id="SignalP"/>
    </source>
</evidence>
<reference evidence="2 3" key="1">
    <citation type="submission" date="2019-10" db="EMBL/GenBank/DDBJ databases">
        <title>Whole genome shotgun sequence of Acrocarpospora pleiomorpha NBRC 16267.</title>
        <authorList>
            <person name="Ichikawa N."/>
            <person name="Kimura A."/>
            <person name="Kitahashi Y."/>
            <person name="Komaki H."/>
            <person name="Oguchi A."/>
        </authorList>
    </citation>
    <scope>NUCLEOTIDE SEQUENCE [LARGE SCALE GENOMIC DNA]</scope>
    <source>
        <strain evidence="2 3">NBRC 16267</strain>
    </source>
</reference>
<dbReference type="AlphaFoldDB" id="A0A5M3XKQ4"/>
<protein>
    <submittedName>
        <fullName evidence="2">Uncharacterized protein</fullName>
    </submittedName>
</protein>
<keyword evidence="3" id="KW-1185">Reference proteome</keyword>
<feature type="signal peptide" evidence="1">
    <location>
        <begin position="1"/>
        <end position="28"/>
    </location>
</feature>
<accession>A0A5M3XKQ4</accession>
<keyword evidence="1" id="KW-0732">Signal</keyword>
<organism evidence="2 3">
    <name type="scientific">Acrocarpospora pleiomorpha</name>
    <dbReference type="NCBI Taxonomy" id="90975"/>
    <lineage>
        <taxon>Bacteria</taxon>
        <taxon>Bacillati</taxon>
        <taxon>Actinomycetota</taxon>
        <taxon>Actinomycetes</taxon>
        <taxon>Streptosporangiales</taxon>
        <taxon>Streptosporangiaceae</taxon>
        <taxon>Acrocarpospora</taxon>
    </lineage>
</organism>
<sequence>MPSQTAVLTLTAVAAAIVGIGAGVAAHATIGGTETPQVAARITTGGAITPHATAAAVVKANGTVVRSTGVTAVRKIATGQYCVDIEPNIDATKTIPVATKMWGAPWNSTVLAYSGHSACGAGRHIFVGTGYTTGGAHDVPFHLVVP</sequence>
<dbReference type="EMBL" id="BLAF01000027">
    <property type="protein sequence ID" value="GES21935.1"/>
    <property type="molecule type" value="Genomic_DNA"/>
</dbReference>
<feature type="chain" id="PRO_5024421143" evidence="1">
    <location>
        <begin position="29"/>
        <end position="146"/>
    </location>
</feature>
<comment type="caution">
    <text evidence="2">The sequence shown here is derived from an EMBL/GenBank/DDBJ whole genome shotgun (WGS) entry which is preliminary data.</text>
</comment>
<evidence type="ECO:0000313" key="2">
    <source>
        <dbReference type="EMBL" id="GES21935.1"/>
    </source>
</evidence>
<evidence type="ECO:0000313" key="3">
    <source>
        <dbReference type="Proteomes" id="UP000377595"/>
    </source>
</evidence>
<dbReference type="OrthoDB" id="3483012at2"/>
<gene>
    <name evidence="2" type="ORF">Aple_048320</name>
</gene>
<proteinExistence type="predicted"/>
<dbReference type="RefSeq" id="WP_155346907.1">
    <property type="nucleotide sequence ID" value="NZ_BAAAHM010000030.1"/>
</dbReference>
<name>A0A5M3XKQ4_9ACTN</name>